<evidence type="ECO:0000256" key="13">
    <source>
        <dbReference type="SAM" id="Phobius"/>
    </source>
</evidence>
<dbReference type="GO" id="GO:0006487">
    <property type="term" value="P:protein N-linked glycosylation"/>
    <property type="evidence" value="ECO:0007669"/>
    <property type="project" value="TreeGrafter"/>
</dbReference>
<evidence type="ECO:0000256" key="3">
    <source>
        <dbReference type="ARBA" id="ARBA00006739"/>
    </source>
</evidence>
<dbReference type="PANTHER" id="PTHR10859:SF91">
    <property type="entry name" value="DOLICHYL-PHOSPHATE BETA-GLUCOSYLTRANSFERASE"/>
    <property type="match status" value="1"/>
</dbReference>
<dbReference type="SUPFAM" id="SSF53448">
    <property type="entry name" value="Nucleotide-diphospho-sugar transferases"/>
    <property type="match status" value="1"/>
</dbReference>
<comment type="catalytic activity">
    <reaction evidence="12">
        <text>a di-trans,poly-cis-dolichyl phosphate + UDP-alpha-D-glucose = a di-trans,poly-cis-dolichyl beta-D-glucosyl phosphate + UDP</text>
        <dbReference type="Rhea" id="RHEA:15401"/>
        <dbReference type="Rhea" id="RHEA-COMP:19498"/>
        <dbReference type="Rhea" id="RHEA-COMP:19502"/>
        <dbReference type="ChEBI" id="CHEBI:57525"/>
        <dbReference type="ChEBI" id="CHEBI:57683"/>
        <dbReference type="ChEBI" id="CHEBI:58223"/>
        <dbReference type="ChEBI" id="CHEBI:58885"/>
        <dbReference type="EC" id="2.4.1.117"/>
    </reaction>
    <physiologicalReaction direction="left-to-right" evidence="12">
        <dbReference type="Rhea" id="RHEA:15402"/>
    </physiologicalReaction>
</comment>
<evidence type="ECO:0000256" key="1">
    <source>
        <dbReference type="ARBA" id="ARBA00004389"/>
    </source>
</evidence>
<dbReference type="PANTHER" id="PTHR10859">
    <property type="entry name" value="GLYCOSYL TRANSFERASE"/>
    <property type="match status" value="1"/>
</dbReference>
<reference evidence="16" key="1">
    <citation type="journal article" date="2018" name="Nat. Microbiol.">
        <title>Leveraging single-cell genomics to expand the fungal tree of life.</title>
        <authorList>
            <person name="Ahrendt S.R."/>
            <person name="Quandt C.A."/>
            <person name="Ciobanu D."/>
            <person name="Clum A."/>
            <person name="Salamov A."/>
            <person name="Andreopoulos B."/>
            <person name="Cheng J.F."/>
            <person name="Woyke T."/>
            <person name="Pelin A."/>
            <person name="Henrissat B."/>
            <person name="Reynolds N.K."/>
            <person name="Benny G.L."/>
            <person name="Smith M.E."/>
            <person name="James T.Y."/>
            <person name="Grigoriev I.V."/>
        </authorList>
    </citation>
    <scope>NUCLEOTIDE SEQUENCE [LARGE SCALE GENOMIC DNA]</scope>
    <source>
        <strain evidence="16">RSA 468</strain>
    </source>
</reference>
<dbReference type="AlphaFoldDB" id="A0A4P9ZQM4"/>
<accession>A0A4P9ZQM4</accession>
<evidence type="ECO:0000313" key="15">
    <source>
        <dbReference type="EMBL" id="RKP35418.1"/>
    </source>
</evidence>
<keyword evidence="5" id="KW-0328">Glycosyltransferase</keyword>
<comment type="subcellular location">
    <subcellularLocation>
        <location evidence="1">Endoplasmic reticulum membrane</location>
        <topology evidence="1">Single-pass membrane protein</topology>
    </subcellularLocation>
</comment>
<dbReference type="STRING" id="215637.A0A4P9ZQM4"/>
<dbReference type="InterPro" id="IPR029044">
    <property type="entry name" value="Nucleotide-diphossugar_trans"/>
</dbReference>
<keyword evidence="9" id="KW-0735">Signal-anchor</keyword>
<keyword evidence="7 13" id="KW-0812">Transmembrane</keyword>
<keyword evidence="10 13" id="KW-1133">Transmembrane helix</keyword>
<evidence type="ECO:0000256" key="9">
    <source>
        <dbReference type="ARBA" id="ARBA00022968"/>
    </source>
</evidence>
<comment type="pathway">
    <text evidence="2">Protein modification; protein glycosylation.</text>
</comment>
<keyword evidence="8" id="KW-0256">Endoplasmic reticulum</keyword>
<evidence type="ECO:0000256" key="5">
    <source>
        <dbReference type="ARBA" id="ARBA00022676"/>
    </source>
</evidence>
<dbReference type="GO" id="GO:0005789">
    <property type="term" value="C:endoplasmic reticulum membrane"/>
    <property type="evidence" value="ECO:0007669"/>
    <property type="project" value="UniProtKB-SubCell"/>
</dbReference>
<dbReference type="Pfam" id="PF00535">
    <property type="entry name" value="Glycos_transf_2"/>
    <property type="match status" value="1"/>
</dbReference>
<dbReference type="EMBL" id="ML002875">
    <property type="protein sequence ID" value="RKP35418.1"/>
    <property type="molecule type" value="Genomic_DNA"/>
</dbReference>
<evidence type="ECO:0000256" key="12">
    <source>
        <dbReference type="ARBA" id="ARBA00045097"/>
    </source>
</evidence>
<dbReference type="CDD" id="cd04188">
    <property type="entry name" value="DPG_synthase"/>
    <property type="match status" value="1"/>
</dbReference>
<dbReference type="InterPro" id="IPR001173">
    <property type="entry name" value="Glyco_trans_2-like"/>
</dbReference>
<feature type="transmembrane region" description="Helical" evidence="13">
    <location>
        <begin position="12"/>
        <end position="33"/>
    </location>
</feature>
<dbReference type="Gene3D" id="3.90.550.10">
    <property type="entry name" value="Spore Coat Polysaccharide Biosynthesis Protein SpsA, Chain A"/>
    <property type="match status" value="1"/>
</dbReference>
<evidence type="ECO:0000256" key="8">
    <source>
        <dbReference type="ARBA" id="ARBA00022824"/>
    </source>
</evidence>
<comment type="similarity">
    <text evidence="3">Belongs to the glycosyltransferase 2 family.</text>
</comment>
<evidence type="ECO:0000256" key="2">
    <source>
        <dbReference type="ARBA" id="ARBA00004922"/>
    </source>
</evidence>
<evidence type="ECO:0000256" key="4">
    <source>
        <dbReference type="ARBA" id="ARBA00012583"/>
    </source>
</evidence>
<dbReference type="Proteomes" id="UP000268162">
    <property type="component" value="Unassembled WGS sequence"/>
</dbReference>
<name>A0A4P9ZQM4_9FUNG</name>
<dbReference type="InterPro" id="IPR035518">
    <property type="entry name" value="DPG_synthase"/>
</dbReference>
<protein>
    <recommendedName>
        <fullName evidence="4">dolichyl-phosphate beta-glucosyltransferase</fullName>
        <ecNumber evidence="4">2.4.1.117</ecNumber>
    </recommendedName>
</protein>
<evidence type="ECO:0000259" key="14">
    <source>
        <dbReference type="Pfam" id="PF00535"/>
    </source>
</evidence>
<evidence type="ECO:0000256" key="6">
    <source>
        <dbReference type="ARBA" id="ARBA00022679"/>
    </source>
</evidence>
<dbReference type="EC" id="2.4.1.117" evidence="4"/>
<evidence type="ECO:0000256" key="7">
    <source>
        <dbReference type="ARBA" id="ARBA00022692"/>
    </source>
</evidence>
<dbReference type="GO" id="GO:0004581">
    <property type="term" value="F:dolichyl-phosphate beta-glucosyltransferase activity"/>
    <property type="evidence" value="ECO:0007669"/>
    <property type="project" value="UniProtKB-EC"/>
</dbReference>
<evidence type="ECO:0000256" key="10">
    <source>
        <dbReference type="ARBA" id="ARBA00022989"/>
    </source>
</evidence>
<keyword evidence="6 15" id="KW-0808">Transferase</keyword>
<gene>
    <name evidence="15" type="ORF">BJ085DRAFT_15973</name>
</gene>
<organism evidence="15 16">
    <name type="scientific">Dimargaris cristalligena</name>
    <dbReference type="NCBI Taxonomy" id="215637"/>
    <lineage>
        <taxon>Eukaryota</taxon>
        <taxon>Fungi</taxon>
        <taxon>Fungi incertae sedis</taxon>
        <taxon>Zoopagomycota</taxon>
        <taxon>Kickxellomycotina</taxon>
        <taxon>Dimargaritomycetes</taxon>
        <taxon>Dimargaritales</taxon>
        <taxon>Dimargaritaceae</taxon>
        <taxon>Dimargaris</taxon>
    </lineage>
</organism>
<evidence type="ECO:0000256" key="11">
    <source>
        <dbReference type="ARBA" id="ARBA00023136"/>
    </source>
</evidence>
<keyword evidence="16" id="KW-1185">Reference proteome</keyword>
<keyword evidence="11 13" id="KW-0472">Membrane</keyword>
<feature type="domain" description="Glycosyltransferase 2-like" evidence="14">
    <location>
        <begin position="70"/>
        <end position="237"/>
    </location>
</feature>
<sequence length="326" mass="36817">MDSLPSPVYGALTLLAGFIFICVGFMFTFLTLISPKTHPLTDEEKYYRDTISDTPHPLPSLFDTPTVTLSVVVPAYNESQRLPKMLEEARDYLEALILLVDDGSRDQTTQVALDYAREHNVPNLRVLTFSLNRGKGGAVTQGFLHARGRYILFADADGATSFPDLSKLMDGIQKVTRSEMGVAVGSRAHLKDPGVIVKRSIIRRFLMRAFHAFVYIFGIREVEDTQCGFKLFTRRAAQAIFPNIHVERWIFDIEVLLLATNFRIPVVEVPVTWHEVAGSKMHLMRDSIIMAADLLLLRLNYVFGVWKATPIDIMHDRRGSMLTKTN</sequence>
<evidence type="ECO:0000313" key="16">
    <source>
        <dbReference type="Proteomes" id="UP000268162"/>
    </source>
</evidence>
<proteinExistence type="inferred from homology"/>